<reference evidence="1 2" key="1">
    <citation type="submission" date="2021-06" db="EMBL/GenBank/DDBJ databases">
        <authorList>
            <person name="Kallberg Y."/>
            <person name="Tangrot J."/>
            <person name="Rosling A."/>
        </authorList>
    </citation>
    <scope>NUCLEOTIDE SEQUENCE [LARGE SCALE GENOMIC DNA]</scope>
    <source>
        <strain evidence="1 2">120-4 pot B 10/14</strain>
    </source>
</reference>
<dbReference type="EMBL" id="CAJVQB010003947">
    <property type="protein sequence ID" value="CAG8622336.1"/>
    <property type="molecule type" value="Genomic_DNA"/>
</dbReference>
<dbReference type="Proteomes" id="UP000789901">
    <property type="component" value="Unassembled WGS sequence"/>
</dbReference>
<organism evidence="1 2">
    <name type="scientific">Gigaspora margarita</name>
    <dbReference type="NCBI Taxonomy" id="4874"/>
    <lineage>
        <taxon>Eukaryota</taxon>
        <taxon>Fungi</taxon>
        <taxon>Fungi incertae sedis</taxon>
        <taxon>Mucoromycota</taxon>
        <taxon>Glomeromycotina</taxon>
        <taxon>Glomeromycetes</taxon>
        <taxon>Diversisporales</taxon>
        <taxon>Gigasporaceae</taxon>
        <taxon>Gigaspora</taxon>
    </lineage>
</organism>
<evidence type="ECO:0000313" key="2">
    <source>
        <dbReference type="Proteomes" id="UP000789901"/>
    </source>
</evidence>
<name>A0ABN7UNC8_GIGMA</name>
<dbReference type="Gene3D" id="1.10.10.1010">
    <property type="entry name" value="Intein homing endonuclease, domain IV"/>
    <property type="match status" value="1"/>
</dbReference>
<gene>
    <name evidence="1" type="ORF">GMARGA_LOCUS7907</name>
</gene>
<protein>
    <submittedName>
        <fullName evidence="1">39279_t:CDS:1</fullName>
    </submittedName>
</protein>
<keyword evidence="2" id="KW-1185">Reference proteome</keyword>
<accession>A0ABN7UNC8</accession>
<proteinExistence type="predicted"/>
<sequence length="250" mass="29426">MENQLNEIRKVQNKNIMHGITKEPRKNYYYIVMKYDPENICYECLQLCTGEYWCNQCNARRLETKLIDGYIGNWDYTKKKWKRYGVNETLHLRGLGNSTNISMALLQAKRQHYGLKMCGLTKDPTKGNFLVVIKEHYYLSSCQECLTYLSGNWGWCIPYYEDDSSELSKQIKAIKFSEMKAQKYNPNQTKHPLAVYTSQPLSVNIKATVDIGLEIGVDFLCKFYINLYLNVKSTFKLQFRRFILVNNDEF</sequence>
<evidence type="ECO:0000313" key="1">
    <source>
        <dbReference type="EMBL" id="CAG8622336.1"/>
    </source>
</evidence>
<comment type="caution">
    <text evidence="1">The sequence shown here is derived from an EMBL/GenBank/DDBJ whole genome shotgun (WGS) entry which is preliminary data.</text>
</comment>